<organism evidence="2 3">
    <name type="scientific">Xylaria arbuscula</name>
    <dbReference type="NCBI Taxonomy" id="114810"/>
    <lineage>
        <taxon>Eukaryota</taxon>
        <taxon>Fungi</taxon>
        <taxon>Dikarya</taxon>
        <taxon>Ascomycota</taxon>
        <taxon>Pezizomycotina</taxon>
        <taxon>Sordariomycetes</taxon>
        <taxon>Xylariomycetidae</taxon>
        <taxon>Xylariales</taxon>
        <taxon>Xylariaceae</taxon>
        <taxon>Xylaria</taxon>
    </lineage>
</organism>
<feature type="compositionally biased region" description="Polar residues" evidence="1">
    <location>
        <begin position="1"/>
        <end position="16"/>
    </location>
</feature>
<accession>A0A9W8NLJ2</accession>
<feature type="compositionally biased region" description="Basic and acidic residues" evidence="1">
    <location>
        <begin position="17"/>
        <end position="50"/>
    </location>
</feature>
<feature type="region of interest" description="Disordered" evidence="1">
    <location>
        <begin position="1"/>
        <end position="81"/>
    </location>
</feature>
<dbReference type="AlphaFoldDB" id="A0A9W8NLJ2"/>
<sequence>MDGLHSTQLTDDNEANTTKDLEANVTTEDHESPTPDEPNEHGNFDDLAKEADEESEANSDDDWASAGAWESTETPEYVDNRTPLEIVQEEVNSKWKTRNESSRYSRAIVLLISWEEHDLGDEVEEAQNKFQETFEYLYKYDVRRFRIPKKKPYLALNKQLLDLAEWDSPDTLFIVWYDGHGSEHEDRRGSPIWYSHEESRTSLNVDSSVVSTTLADCEADILLVNNSCSSLTCGRFRSKGIVESISASAFDTITYGSPTPNDLSPSMSWAALRILRNRGSVEEGITVVEFHRQICLAVQWGSDYYPECDGDNVYFKQSHIRTQPVYTRLSADSVTAHGRTQGIVLRQLTCEDDIEFPKPFIYKPDLLLRLLVTSLDDMDPKQWTDWVLSAPSCVQTALLEKPENEEDSTN</sequence>
<name>A0A9W8NLJ2_9PEZI</name>
<protein>
    <submittedName>
        <fullName evidence="2">Uncharacterized protein</fullName>
    </submittedName>
</protein>
<evidence type="ECO:0000256" key="1">
    <source>
        <dbReference type="SAM" id="MobiDB-lite"/>
    </source>
</evidence>
<dbReference type="EMBL" id="JANPWZ010000162">
    <property type="protein sequence ID" value="KAJ3578855.1"/>
    <property type="molecule type" value="Genomic_DNA"/>
</dbReference>
<keyword evidence="3" id="KW-1185">Reference proteome</keyword>
<feature type="compositionally biased region" description="Acidic residues" evidence="1">
    <location>
        <begin position="51"/>
        <end position="63"/>
    </location>
</feature>
<gene>
    <name evidence="2" type="ORF">NPX13_g1712</name>
</gene>
<evidence type="ECO:0000313" key="3">
    <source>
        <dbReference type="Proteomes" id="UP001148614"/>
    </source>
</evidence>
<dbReference type="Proteomes" id="UP001148614">
    <property type="component" value="Unassembled WGS sequence"/>
</dbReference>
<proteinExistence type="predicted"/>
<comment type="caution">
    <text evidence="2">The sequence shown here is derived from an EMBL/GenBank/DDBJ whole genome shotgun (WGS) entry which is preliminary data.</text>
</comment>
<dbReference type="VEuPathDB" id="FungiDB:F4678DRAFT_463309"/>
<reference evidence="2" key="1">
    <citation type="submission" date="2022-07" db="EMBL/GenBank/DDBJ databases">
        <title>Genome Sequence of Xylaria arbuscula.</title>
        <authorList>
            <person name="Buettner E."/>
        </authorList>
    </citation>
    <scope>NUCLEOTIDE SEQUENCE</scope>
    <source>
        <strain evidence="2">VT107</strain>
    </source>
</reference>
<evidence type="ECO:0000313" key="2">
    <source>
        <dbReference type="EMBL" id="KAJ3578855.1"/>
    </source>
</evidence>